<evidence type="ECO:0000313" key="1">
    <source>
        <dbReference type="EMBL" id="NYF44679.1"/>
    </source>
</evidence>
<name>A0A852V881_9ACTN</name>
<keyword evidence="2" id="KW-1185">Reference proteome</keyword>
<sequence>MTDLESVDLELLAGFAAKIDPFMQGVLVSGDVEQIRGFVLEAAWNCTERPYFEHLWGVGGLYRVWMGIDDIFDGWPVDHGADADALAMREFRLAAQEWLDMPRTETGFRHYVHRWERRVAEDTWPAPGGAN</sequence>
<dbReference type="Proteomes" id="UP000576393">
    <property type="component" value="Unassembled WGS sequence"/>
</dbReference>
<comment type="caution">
    <text evidence="1">The sequence shown here is derived from an EMBL/GenBank/DDBJ whole genome shotgun (WGS) entry which is preliminary data.</text>
</comment>
<dbReference type="RefSeq" id="WP_179829190.1">
    <property type="nucleotide sequence ID" value="NZ_JACCCO010000004.1"/>
</dbReference>
<protein>
    <submittedName>
        <fullName evidence="1">Uncharacterized protein</fullName>
    </submittedName>
</protein>
<accession>A0A852V881</accession>
<dbReference type="EMBL" id="JACCCO010000004">
    <property type="protein sequence ID" value="NYF44679.1"/>
    <property type="molecule type" value="Genomic_DNA"/>
</dbReference>
<proteinExistence type="predicted"/>
<gene>
    <name evidence="1" type="ORF">HDA43_006921</name>
</gene>
<organism evidence="1 2">
    <name type="scientific">Streptosporangium sandarakinum</name>
    <dbReference type="NCBI Taxonomy" id="1260955"/>
    <lineage>
        <taxon>Bacteria</taxon>
        <taxon>Bacillati</taxon>
        <taxon>Actinomycetota</taxon>
        <taxon>Actinomycetes</taxon>
        <taxon>Streptosporangiales</taxon>
        <taxon>Streptosporangiaceae</taxon>
        <taxon>Streptosporangium</taxon>
    </lineage>
</organism>
<dbReference type="AlphaFoldDB" id="A0A852V881"/>
<evidence type="ECO:0000313" key="2">
    <source>
        <dbReference type="Proteomes" id="UP000576393"/>
    </source>
</evidence>
<reference evidence="1 2" key="1">
    <citation type="submission" date="2020-07" db="EMBL/GenBank/DDBJ databases">
        <title>Sequencing the genomes of 1000 actinobacteria strains.</title>
        <authorList>
            <person name="Klenk H.-P."/>
        </authorList>
    </citation>
    <scope>NUCLEOTIDE SEQUENCE [LARGE SCALE GENOMIC DNA]</scope>
    <source>
        <strain evidence="1 2">DSM 45763</strain>
    </source>
</reference>